<keyword evidence="4" id="KW-1185">Reference proteome</keyword>
<dbReference type="GO" id="GO:0043386">
    <property type="term" value="P:mycotoxin biosynthetic process"/>
    <property type="evidence" value="ECO:0007669"/>
    <property type="project" value="InterPro"/>
</dbReference>
<dbReference type="AlphaFoldDB" id="A0A6A5T7I9"/>
<evidence type="ECO:0000256" key="2">
    <source>
        <dbReference type="ARBA" id="ARBA00035112"/>
    </source>
</evidence>
<comment type="pathway">
    <text evidence="1">Mycotoxin biosynthesis.</text>
</comment>
<organism evidence="3 4">
    <name type="scientific">Byssothecium circinans</name>
    <dbReference type="NCBI Taxonomy" id="147558"/>
    <lineage>
        <taxon>Eukaryota</taxon>
        <taxon>Fungi</taxon>
        <taxon>Dikarya</taxon>
        <taxon>Ascomycota</taxon>
        <taxon>Pezizomycotina</taxon>
        <taxon>Dothideomycetes</taxon>
        <taxon>Pleosporomycetidae</taxon>
        <taxon>Pleosporales</taxon>
        <taxon>Massarineae</taxon>
        <taxon>Massarinaceae</taxon>
        <taxon>Byssothecium</taxon>
    </lineage>
</organism>
<evidence type="ECO:0000256" key="1">
    <source>
        <dbReference type="ARBA" id="ARBA00004685"/>
    </source>
</evidence>
<feature type="non-terminal residue" evidence="3">
    <location>
        <position position="1"/>
    </location>
</feature>
<dbReference type="PANTHER" id="PTHR33365">
    <property type="entry name" value="YALI0B05434P"/>
    <property type="match status" value="1"/>
</dbReference>
<sequence length="174" mass="20186">YASFSPYYNGTFESGFYTEIAALSPVVSLVPTKFSGTLKYKGEHLYIDLGNDAQYFGAPSPAIDKNWEKLLTGMENEALWPDDIVSPDVLHTLHCLNAVRKLLDSPYYYNHTFDAHNRARRIHIDHCLNHIRQIIKCHMDLTPVRTMYFEEMNTEVGDFDQVHMCRDFGRLNKY</sequence>
<dbReference type="InterPro" id="IPR021765">
    <property type="entry name" value="UstYa-like"/>
</dbReference>
<reference evidence="3" key="1">
    <citation type="journal article" date="2020" name="Stud. Mycol.">
        <title>101 Dothideomycetes genomes: a test case for predicting lifestyles and emergence of pathogens.</title>
        <authorList>
            <person name="Haridas S."/>
            <person name="Albert R."/>
            <person name="Binder M."/>
            <person name="Bloem J."/>
            <person name="Labutti K."/>
            <person name="Salamov A."/>
            <person name="Andreopoulos B."/>
            <person name="Baker S."/>
            <person name="Barry K."/>
            <person name="Bills G."/>
            <person name="Bluhm B."/>
            <person name="Cannon C."/>
            <person name="Castanera R."/>
            <person name="Culley D."/>
            <person name="Daum C."/>
            <person name="Ezra D."/>
            <person name="Gonzalez J."/>
            <person name="Henrissat B."/>
            <person name="Kuo A."/>
            <person name="Liang C."/>
            <person name="Lipzen A."/>
            <person name="Lutzoni F."/>
            <person name="Magnuson J."/>
            <person name="Mondo S."/>
            <person name="Nolan M."/>
            <person name="Ohm R."/>
            <person name="Pangilinan J."/>
            <person name="Park H.-J."/>
            <person name="Ramirez L."/>
            <person name="Alfaro M."/>
            <person name="Sun H."/>
            <person name="Tritt A."/>
            <person name="Yoshinaga Y."/>
            <person name="Zwiers L.-H."/>
            <person name="Turgeon B."/>
            <person name="Goodwin S."/>
            <person name="Spatafora J."/>
            <person name="Crous P."/>
            <person name="Grigoriev I."/>
        </authorList>
    </citation>
    <scope>NUCLEOTIDE SEQUENCE</scope>
    <source>
        <strain evidence="3">CBS 675.92</strain>
    </source>
</reference>
<name>A0A6A5T7I9_9PLEO</name>
<proteinExistence type="inferred from homology"/>
<dbReference type="Pfam" id="PF11807">
    <property type="entry name" value="UstYa"/>
    <property type="match status" value="1"/>
</dbReference>
<dbReference type="OrthoDB" id="3687641at2759"/>
<protein>
    <submittedName>
        <fullName evidence="3">Uncharacterized protein</fullName>
    </submittedName>
</protein>
<evidence type="ECO:0000313" key="3">
    <source>
        <dbReference type="EMBL" id="KAF1948915.1"/>
    </source>
</evidence>
<dbReference type="PANTHER" id="PTHR33365:SF4">
    <property type="entry name" value="CYCLOCHLOROTINE BIOSYNTHESIS PROTEIN O"/>
    <property type="match status" value="1"/>
</dbReference>
<gene>
    <name evidence="3" type="ORF">CC80DRAFT_359696</name>
</gene>
<comment type="similarity">
    <text evidence="2">Belongs to the ustYa family.</text>
</comment>
<feature type="non-terminal residue" evidence="3">
    <location>
        <position position="174"/>
    </location>
</feature>
<evidence type="ECO:0000313" key="4">
    <source>
        <dbReference type="Proteomes" id="UP000800035"/>
    </source>
</evidence>
<accession>A0A6A5T7I9</accession>
<dbReference type="EMBL" id="ML977046">
    <property type="protein sequence ID" value="KAF1948915.1"/>
    <property type="molecule type" value="Genomic_DNA"/>
</dbReference>
<dbReference type="Proteomes" id="UP000800035">
    <property type="component" value="Unassembled WGS sequence"/>
</dbReference>